<gene>
    <name evidence="1" type="ORF">EV644_101548</name>
</gene>
<keyword evidence="2" id="KW-1185">Reference proteome</keyword>
<dbReference type="Proteomes" id="UP000295818">
    <property type="component" value="Unassembled WGS sequence"/>
</dbReference>
<organism evidence="1 2">
    <name type="scientific">Kribbella orskensis</name>
    <dbReference type="NCBI Taxonomy" id="2512216"/>
    <lineage>
        <taxon>Bacteria</taxon>
        <taxon>Bacillati</taxon>
        <taxon>Actinomycetota</taxon>
        <taxon>Actinomycetes</taxon>
        <taxon>Propionibacteriales</taxon>
        <taxon>Kribbellaceae</taxon>
        <taxon>Kribbella</taxon>
    </lineage>
</organism>
<sequence>MSFSQRAAGATTATALRHNPLNAVTATVERITDAEGHTLIRKELQEPTGTEGPWKTSVDPRHWNYWRRELEVYRDDRLREQLAGTGLVLPDVEVEEHPGGAVLYLEDIEGLPGTEFALDDHSALSRACGRWQARPADEVAWTSVGFLRDYSTTRDVPWTLLDDDAAWKQPLIAENWPAGLRSGWVELVAHRNELLTLVEGLPRARCHLDLWVCNAIRRSTGEIALLDWAFTGDGALGEDIGNHIPDAVFDLFWPAERIAELAETCTDNYLEGLREGGWRGDPDVARLAVMASGVKYAWLLPGLLGRASEPSHNAYHQQADSQYLFHQRGQALSFLATWTAEALSTSS</sequence>
<dbReference type="SUPFAM" id="SSF56112">
    <property type="entry name" value="Protein kinase-like (PK-like)"/>
    <property type="match status" value="1"/>
</dbReference>
<dbReference type="RefSeq" id="WP_132187125.1">
    <property type="nucleotide sequence ID" value="NZ_SLWM01000001.1"/>
</dbReference>
<protein>
    <recommendedName>
        <fullName evidence="3">Aminoglycoside phosphotransferase</fullName>
    </recommendedName>
</protein>
<comment type="caution">
    <text evidence="1">The sequence shown here is derived from an EMBL/GenBank/DDBJ whole genome shotgun (WGS) entry which is preliminary data.</text>
</comment>
<name>A0ABY2BUI0_9ACTN</name>
<proteinExistence type="predicted"/>
<evidence type="ECO:0008006" key="3">
    <source>
        <dbReference type="Google" id="ProtNLM"/>
    </source>
</evidence>
<evidence type="ECO:0000313" key="2">
    <source>
        <dbReference type="Proteomes" id="UP000295818"/>
    </source>
</evidence>
<dbReference type="EMBL" id="SLWM01000001">
    <property type="protein sequence ID" value="TCO31905.1"/>
    <property type="molecule type" value="Genomic_DNA"/>
</dbReference>
<accession>A0ABY2BUI0</accession>
<dbReference type="InterPro" id="IPR011009">
    <property type="entry name" value="Kinase-like_dom_sf"/>
</dbReference>
<evidence type="ECO:0000313" key="1">
    <source>
        <dbReference type="EMBL" id="TCO31905.1"/>
    </source>
</evidence>
<reference evidence="1 2" key="1">
    <citation type="journal article" date="2015" name="Stand. Genomic Sci.">
        <title>Genomic Encyclopedia of Bacterial and Archaeal Type Strains, Phase III: the genomes of soil and plant-associated and newly described type strains.</title>
        <authorList>
            <person name="Whitman W.B."/>
            <person name="Woyke T."/>
            <person name="Klenk H.P."/>
            <person name="Zhou Y."/>
            <person name="Lilburn T.G."/>
            <person name="Beck B.J."/>
            <person name="De Vos P."/>
            <person name="Vandamme P."/>
            <person name="Eisen J.A."/>
            <person name="Garrity G."/>
            <person name="Hugenholtz P."/>
            <person name="Kyrpides N.C."/>
        </authorList>
    </citation>
    <scope>NUCLEOTIDE SEQUENCE [LARGE SCALE GENOMIC DNA]</scope>
    <source>
        <strain evidence="1 2">VKM Ac-2538</strain>
    </source>
</reference>